<dbReference type="PROSITE" id="PS50977">
    <property type="entry name" value="HTH_TETR_2"/>
    <property type="match status" value="1"/>
</dbReference>
<dbReference type="InterPro" id="IPR001647">
    <property type="entry name" value="HTH_TetR"/>
</dbReference>
<dbReference type="SUPFAM" id="SSF46689">
    <property type="entry name" value="Homeodomain-like"/>
    <property type="match status" value="1"/>
</dbReference>
<proteinExistence type="predicted"/>
<protein>
    <submittedName>
        <fullName evidence="4">TetR/AcrR family transcriptional regulator</fullName>
    </submittedName>
</protein>
<comment type="caution">
    <text evidence="4">The sequence shown here is derived from an EMBL/GenBank/DDBJ whole genome shotgun (WGS) entry which is preliminary data.</text>
</comment>
<organism evidence="4 5">
    <name type="scientific">Chengkuizengella marina</name>
    <dbReference type="NCBI Taxonomy" id="2507566"/>
    <lineage>
        <taxon>Bacteria</taxon>
        <taxon>Bacillati</taxon>
        <taxon>Bacillota</taxon>
        <taxon>Bacilli</taxon>
        <taxon>Bacillales</taxon>
        <taxon>Paenibacillaceae</taxon>
        <taxon>Chengkuizengella</taxon>
    </lineage>
</organism>
<dbReference type="GO" id="GO:0003677">
    <property type="term" value="F:DNA binding"/>
    <property type="evidence" value="ECO:0007669"/>
    <property type="project" value="UniProtKB-UniRule"/>
</dbReference>
<evidence type="ECO:0000259" key="3">
    <source>
        <dbReference type="PROSITE" id="PS50977"/>
    </source>
</evidence>
<keyword evidence="1 2" id="KW-0238">DNA-binding</keyword>
<dbReference type="RefSeq" id="WP_160644970.1">
    <property type="nucleotide sequence ID" value="NZ_SIJB01000012.1"/>
</dbReference>
<dbReference type="Proteomes" id="UP000448943">
    <property type="component" value="Unassembled WGS sequence"/>
</dbReference>
<evidence type="ECO:0000313" key="4">
    <source>
        <dbReference type="EMBL" id="NBI28214.1"/>
    </source>
</evidence>
<dbReference type="PANTHER" id="PTHR43479:SF11">
    <property type="entry name" value="ACREF_ENVCD OPERON REPRESSOR-RELATED"/>
    <property type="match status" value="1"/>
</dbReference>
<accession>A0A6N9Q1W9</accession>
<dbReference type="PRINTS" id="PR00455">
    <property type="entry name" value="HTHTETR"/>
</dbReference>
<evidence type="ECO:0000256" key="2">
    <source>
        <dbReference type="PROSITE-ProRule" id="PRU00335"/>
    </source>
</evidence>
<dbReference type="OrthoDB" id="277085at2"/>
<keyword evidence="5" id="KW-1185">Reference proteome</keyword>
<dbReference type="InterPro" id="IPR009057">
    <property type="entry name" value="Homeodomain-like_sf"/>
</dbReference>
<dbReference type="Gene3D" id="1.10.357.10">
    <property type="entry name" value="Tetracycline Repressor, domain 2"/>
    <property type="match status" value="1"/>
</dbReference>
<feature type="domain" description="HTH tetR-type" evidence="3">
    <location>
        <begin position="5"/>
        <end position="65"/>
    </location>
</feature>
<dbReference type="AlphaFoldDB" id="A0A6N9Q1W9"/>
<dbReference type="PANTHER" id="PTHR43479">
    <property type="entry name" value="ACREF/ENVCD OPERON REPRESSOR-RELATED"/>
    <property type="match status" value="1"/>
</dbReference>
<dbReference type="Pfam" id="PF00440">
    <property type="entry name" value="TetR_N"/>
    <property type="match status" value="1"/>
</dbReference>
<dbReference type="InterPro" id="IPR050624">
    <property type="entry name" value="HTH-type_Tx_Regulator"/>
</dbReference>
<name>A0A6N9Q1W9_9BACL</name>
<gene>
    <name evidence="4" type="ORF">ERL59_04490</name>
</gene>
<evidence type="ECO:0000256" key="1">
    <source>
        <dbReference type="ARBA" id="ARBA00023125"/>
    </source>
</evidence>
<sequence length="191" mass="22252">MDKKLSTKEKIINASLELFSEKGYKATAIKEIAEKAELKELTVYRHFGKKIKILEQINNMVTTPLPLIVNYLENEAVYNLEEDLSKILTIIERELNKNKQIIKFILREKISLPDKYMNGKILVKYFDTMKEKGKIKSFESDSISLLFFSSILTSFILKERFKDEQIASLISSDTYKKTIVRLFTEALLIKQ</sequence>
<feature type="DNA-binding region" description="H-T-H motif" evidence="2">
    <location>
        <begin position="28"/>
        <end position="47"/>
    </location>
</feature>
<dbReference type="EMBL" id="SIJB01000012">
    <property type="protein sequence ID" value="NBI28214.1"/>
    <property type="molecule type" value="Genomic_DNA"/>
</dbReference>
<evidence type="ECO:0000313" key="5">
    <source>
        <dbReference type="Proteomes" id="UP000448943"/>
    </source>
</evidence>
<reference evidence="4 5" key="1">
    <citation type="submission" date="2019-01" db="EMBL/GenBank/DDBJ databases">
        <title>Chengkuizengella sp. nov., isolated from deep-sea sediment of East Pacific Ocean.</title>
        <authorList>
            <person name="Yang J."/>
            <person name="Lai Q."/>
            <person name="Shao Z."/>
        </authorList>
    </citation>
    <scope>NUCLEOTIDE SEQUENCE [LARGE SCALE GENOMIC DNA]</scope>
    <source>
        <strain evidence="4 5">YPA3-1-1</strain>
    </source>
</reference>